<dbReference type="InterPro" id="IPR012438">
    <property type="entry name" value="DUF1639"/>
</dbReference>
<dbReference type="PANTHER" id="PTHR33130">
    <property type="entry name" value="PUTATIVE (DUF1639)-RELATED"/>
    <property type="match status" value="1"/>
</dbReference>
<evidence type="ECO:0000313" key="3">
    <source>
        <dbReference type="Proteomes" id="UP000655225"/>
    </source>
</evidence>
<dbReference type="EMBL" id="JABCRI010000004">
    <property type="protein sequence ID" value="KAF8407796.1"/>
    <property type="molecule type" value="Genomic_DNA"/>
</dbReference>
<accession>A0A834ZQM4</accession>
<gene>
    <name evidence="2" type="ORF">HHK36_006932</name>
</gene>
<dbReference type="Proteomes" id="UP000655225">
    <property type="component" value="Unassembled WGS sequence"/>
</dbReference>
<reference evidence="2 3" key="1">
    <citation type="submission" date="2020-04" db="EMBL/GenBank/DDBJ databases">
        <title>Plant Genome Project.</title>
        <authorList>
            <person name="Zhang R.-G."/>
        </authorList>
    </citation>
    <scope>NUCLEOTIDE SEQUENCE [LARGE SCALE GENOMIC DNA]</scope>
    <source>
        <strain evidence="2">YNK0</strain>
        <tissue evidence="2">Leaf</tissue>
    </source>
</reference>
<protein>
    <submittedName>
        <fullName evidence="2">Uncharacterized protein</fullName>
    </submittedName>
</protein>
<organism evidence="2 3">
    <name type="scientific">Tetracentron sinense</name>
    <name type="common">Spur-leaf</name>
    <dbReference type="NCBI Taxonomy" id="13715"/>
    <lineage>
        <taxon>Eukaryota</taxon>
        <taxon>Viridiplantae</taxon>
        <taxon>Streptophyta</taxon>
        <taxon>Embryophyta</taxon>
        <taxon>Tracheophyta</taxon>
        <taxon>Spermatophyta</taxon>
        <taxon>Magnoliopsida</taxon>
        <taxon>Trochodendrales</taxon>
        <taxon>Trochodendraceae</taxon>
        <taxon>Tetracentron</taxon>
    </lineage>
</organism>
<sequence length="180" mass="20283">MFTLRTATEKIKVAILEESLAAESRPWNLRTRSAFCKAPNEIEGRGASMNEKKKQNSSSLRFENQANKSLRLRGLAASQGVEKKDPCKFSISLSREEIEEDFILMVGTKPSRRPKKRAKIVQKHMDYIFPGLWLSGVSPDSYKVPDFPESGKLNYLDDCVPAVIEATKFLDVSKSLLVDD</sequence>
<feature type="region of interest" description="Disordered" evidence="1">
    <location>
        <begin position="41"/>
        <end position="63"/>
    </location>
</feature>
<name>A0A834ZQM4_TETSI</name>
<dbReference type="OMA" id="RFENQAN"/>
<comment type="caution">
    <text evidence="2">The sequence shown here is derived from an EMBL/GenBank/DDBJ whole genome shotgun (WGS) entry which is preliminary data.</text>
</comment>
<evidence type="ECO:0000256" key="1">
    <source>
        <dbReference type="SAM" id="MobiDB-lite"/>
    </source>
</evidence>
<keyword evidence="3" id="KW-1185">Reference proteome</keyword>
<proteinExistence type="predicted"/>
<feature type="compositionally biased region" description="Basic and acidic residues" evidence="1">
    <location>
        <begin position="41"/>
        <end position="54"/>
    </location>
</feature>
<dbReference type="Pfam" id="PF07797">
    <property type="entry name" value="DUF1639"/>
    <property type="match status" value="1"/>
</dbReference>
<dbReference type="AlphaFoldDB" id="A0A834ZQM4"/>
<dbReference type="OrthoDB" id="769821at2759"/>
<dbReference type="PANTHER" id="PTHR33130:SF90">
    <property type="entry name" value="DUF1639 DOMAIN-CONTAINING PROTEIN"/>
    <property type="match status" value="1"/>
</dbReference>
<evidence type="ECO:0000313" key="2">
    <source>
        <dbReference type="EMBL" id="KAF8407796.1"/>
    </source>
</evidence>